<dbReference type="PANTHER" id="PTHR45717:SF5">
    <property type="entry name" value="PENTACOTRIPEPTIDE-REPEAT REGION OF PRORP DOMAIN-CONTAINING PROTEIN"/>
    <property type="match status" value="1"/>
</dbReference>
<reference evidence="4" key="1">
    <citation type="submission" date="2021-01" db="UniProtKB">
        <authorList>
            <consortium name="EnsemblPlants"/>
        </authorList>
    </citation>
    <scope>IDENTIFICATION</scope>
</reference>
<evidence type="ECO:0008006" key="6">
    <source>
        <dbReference type="Google" id="ProtNLM"/>
    </source>
</evidence>
<dbReference type="NCBIfam" id="TIGR00756">
    <property type="entry name" value="PPR"/>
    <property type="match status" value="2"/>
</dbReference>
<accession>A0A7N0ZTW1</accession>
<feature type="repeat" description="PPR" evidence="3">
    <location>
        <begin position="350"/>
        <end position="384"/>
    </location>
</feature>
<feature type="repeat" description="PPR" evidence="3">
    <location>
        <begin position="210"/>
        <end position="244"/>
    </location>
</feature>
<dbReference type="Pfam" id="PF13812">
    <property type="entry name" value="PPR_3"/>
    <property type="match status" value="1"/>
</dbReference>
<dbReference type="Gramene" id="Kaladp0034s0196.1.v1.1">
    <property type="protein sequence ID" value="Kaladp0034s0196.1.v1.1"/>
    <property type="gene ID" value="Kaladp0034s0196.v1.1"/>
</dbReference>
<dbReference type="PANTHER" id="PTHR45717">
    <property type="entry name" value="OS12G0527900 PROTEIN"/>
    <property type="match status" value="1"/>
</dbReference>
<name>A0A7N0ZTW1_KALFE</name>
<dbReference type="InterPro" id="IPR002885">
    <property type="entry name" value="PPR_rpt"/>
</dbReference>
<dbReference type="Proteomes" id="UP000594263">
    <property type="component" value="Unplaced"/>
</dbReference>
<comment type="similarity">
    <text evidence="1">Belongs to the PPR family. P subfamily.</text>
</comment>
<dbReference type="EnsemblPlants" id="Kaladp0034s0196.1.v1.1">
    <property type="protein sequence ID" value="Kaladp0034s0196.1.v1.1"/>
    <property type="gene ID" value="Kaladp0034s0196.v1.1"/>
</dbReference>
<evidence type="ECO:0000256" key="2">
    <source>
        <dbReference type="ARBA" id="ARBA00022737"/>
    </source>
</evidence>
<dbReference type="SUPFAM" id="SSF48452">
    <property type="entry name" value="TPR-like"/>
    <property type="match status" value="1"/>
</dbReference>
<dbReference type="Gene3D" id="1.25.40.10">
    <property type="entry name" value="Tetratricopeptide repeat domain"/>
    <property type="match status" value="2"/>
</dbReference>
<dbReference type="PROSITE" id="PS51375">
    <property type="entry name" value="PPR"/>
    <property type="match status" value="3"/>
</dbReference>
<evidence type="ECO:0000256" key="1">
    <source>
        <dbReference type="ARBA" id="ARBA00007626"/>
    </source>
</evidence>
<sequence>MKIKADQMAKFARLMVSNSAPCRRYLNTFAPVAARGESAKDSSWFRRLRSIHEPARLPSTIDKWIAEGAAIKKFHVSGWVYRLRQIRMYPHALEVSQWLENNKIMSNTDRAMHIDLLSKTKGGLVKAERYFNGLKTPEKTAETFGALLNCYCFKCMTGKAVDLVEMMKEFGITPTAWNMNHLLFSHLKVGQPEKVSLLVQLMDDFGFAPDLYTYNHLMVSYADLKDYDGVEKVLEQMSASKVKPNWCTYGTLARIYINAGFYAKATEALESIERMESLHDPGAFKTLITLYGQTNSLSGVYRVWESLKSMPSKVRNECYLSLLIYLAKLGDVDGLEKYFNEWKKSHSKHDMRVYDVILKSYLDRGMLDNAELLSKLLIKKQVKPTFKTLSTYMNFYLKKGQTDIALQHLEQGAAKLKERKYKDWFPDEETVNLFLKSFEGKKDTASAQKFFKIMKGLNCLDSKFSYSDYSLLPSGLVERKTQKVNE</sequence>
<proteinExistence type="inferred from homology"/>
<evidence type="ECO:0000313" key="5">
    <source>
        <dbReference type="Proteomes" id="UP000594263"/>
    </source>
</evidence>
<keyword evidence="2" id="KW-0677">Repeat</keyword>
<protein>
    <recommendedName>
        <fullName evidence="6">Pentatricopeptide repeat-containing protein</fullName>
    </recommendedName>
</protein>
<dbReference type="AlphaFoldDB" id="A0A7N0ZTW1"/>
<organism evidence="4 5">
    <name type="scientific">Kalanchoe fedtschenkoi</name>
    <name type="common">Lavender scallops</name>
    <name type="synonym">South American air plant</name>
    <dbReference type="NCBI Taxonomy" id="63787"/>
    <lineage>
        <taxon>Eukaryota</taxon>
        <taxon>Viridiplantae</taxon>
        <taxon>Streptophyta</taxon>
        <taxon>Embryophyta</taxon>
        <taxon>Tracheophyta</taxon>
        <taxon>Spermatophyta</taxon>
        <taxon>Magnoliopsida</taxon>
        <taxon>eudicotyledons</taxon>
        <taxon>Gunneridae</taxon>
        <taxon>Pentapetalae</taxon>
        <taxon>Saxifragales</taxon>
        <taxon>Crassulaceae</taxon>
        <taxon>Kalanchoe</taxon>
    </lineage>
</organism>
<dbReference type="GO" id="GO:0003729">
    <property type="term" value="F:mRNA binding"/>
    <property type="evidence" value="ECO:0007669"/>
    <property type="project" value="UniProtKB-ARBA"/>
</dbReference>
<keyword evidence="5" id="KW-1185">Reference proteome</keyword>
<evidence type="ECO:0000313" key="4">
    <source>
        <dbReference type="EnsemblPlants" id="Kaladp0034s0196.1.v1.1"/>
    </source>
</evidence>
<dbReference type="Pfam" id="PF01535">
    <property type="entry name" value="PPR"/>
    <property type="match status" value="1"/>
</dbReference>
<dbReference type="InterPro" id="IPR011990">
    <property type="entry name" value="TPR-like_helical_dom_sf"/>
</dbReference>
<evidence type="ECO:0000256" key="3">
    <source>
        <dbReference type="PROSITE-ProRule" id="PRU00708"/>
    </source>
</evidence>
<dbReference type="GO" id="GO:0005739">
    <property type="term" value="C:mitochondrion"/>
    <property type="evidence" value="ECO:0007669"/>
    <property type="project" value="TreeGrafter"/>
</dbReference>
<dbReference type="OMA" id="VHYLEIM"/>
<feature type="repeat" description="PPR" evidence="3">
    <location>
        <begin position="140"/>
        <end position="174"/>
    </location>
</feature>